<dbReference type="SUPFAM" id="SSF51569">
    <property type="entry name" value="Aldolase"/>
    <property type="match status" value="1"/>
</dbReference>
<evidence type="ECO:0000256" key="5">
    <source>
        <dbReference type="ARBA" id="ARBA00023133"/>
    </source>
</evidence>
<evidence type="ECO:0000256" key="1">
    <source>
        <dbReference type="ARBA" id="ARBA00004694"/>
    </source>
</evidence>
<keyword evidence="5" id="KW-0350">Heme biosynthesis</keyword>
<dbReference type="UniPathway" id="UPA00251">
    <property type="reaction ID" value="UER00318"/>
</dbReference>
<dbReference type="InterPro" id="IPR013785">
    <property type="entry name" value="Aldolase_TIM"/>
</dbReference>
<name>A0A1I1HY36_9GAMM</name>
<dbReference type="STRING" id="402385.SAMN05421848_0903"/>
<organism evidence="10 11">
    <name type="scientific">Kushneria avicenniae</name>
    <dbReference type="NCBI Taxonomy" id="402385"/>
    <lineage>
        <taxon>Bacteria</taxon>
        <taxon>Pseudomonadati</taxon>
        <taxon>Pseudomonadota</taxon>
        <taxon>Gammaproteobacteria</taxon>
        <taxon>Oceanospirillales</taxon>
        <taxon>Halomonadaceae</taxon>
        <taxon>Kushneria</taxon>
    </lineage>
</organism>
<reference evidence="11" key="1">
    <citation type="submission" date="2016-10" db="EMBL/GenBank/DDBJ databases">
        <authorList>
            <person name="Varghese N."/>
            <person name="Submissions S."/>
        </authorList>
    </citation>
    <scope>NUCLEOTIDE SEQUENCE [LARGE SCALE GENOMIC DNA]</scope>
    <source>
        <strain evidence="11">DSM 23439</strain>
    </source>
</reference>
<evidence type="ECO:0000256" key="9">
    <source>
        <dbReference type="ARBA" id="ARBA00047651"/>
    </source>
</evidence>
<evidence type="ECO:0000313" key="10">
    <source>
        <dbReference type="EMBL" id="SFC29007.1"/>
    </source>
</evidence>
<protein>
    <recommendedName>
        <fullName evidence="4">Delta-aminolevulinic acid dehydratase</fullName>
        <ecNumber evidence="3">4.2.1.24</ecNumber>
    </recommendedName>
    <alternativeName>
        <fullName evidence="8">Porphobilinogen synthase</fullName>
    </alternativeName>
</protein>
<accession>A0A1I1HY36</accession>
<comment type="catalytic activity">
    <reaction evidence="9">
        <text>2 5-aminolevulinate = porphobilinogen + 2 H2O + H(+)</text>
        <dbReference type="Rhea" id="RHEA:24064"/>
        <dbReference type="ChEBI" id="CHEBI:15377"/>
        <dbReference type="ChEBI" id="CHEBI:15378"/>
        <dbReference type="ChEBI" id="CHEBI:58126"/>
        <dbReference type="ChEBI" id="CHEBI:356416"/>
        <dbReference type="EC" id="4.2.1.24"/>
    </reaction>
</comment>
<dbReference type="GO" id="GO:0006782">
    <property type="term" value="P:protoporphyrinogen IX biosynthetic process"/>
    <property type="evidence" value="ECO:0007669"/>
    <property type="project" value="UniProtKB-UniPathway"/>
</dbReference>
<dbReference type="AlphaFoldDB" id="A0A1I1HY36"/>
<dbReference type="GO" id="GO:0046872">
    <property type="term" value="F:metal ion binding"/>
    <property type="evidence" value="ECO:0007669"/>
    <property type="project" value="InterPro"/>
</dbReference>
<comment type="pathway">
    <text evidence="1">Porphyrin-containing compound metabolism; protoporphyrin-IX biosynthesis; coproporphyrinogen-III from 5-aminolevulinate: step 1/4.</text>
</comment>
<dbReference type="EMBL" id="FOLY01000002">
    <property type="protein sequence ID" value="SFC29007.1"/>
    <property type="molecule type" value="Genomic_DNA"/>
</dbReference>
<evidence type="ECO:0000256" key="2">
    <source>
        <dbReference type="ARBA" id="ARBA00008055"/>
    </source>
</evidence>
<sequence>MPQDPFANGWRDKKTVMMASLRGFKRASADGILTRFAGRAARIPGSS</sequence>
<keyword evidence="6" id="KW-0456">Lyase</keyword>
<evidence type="ECO:0000256" key="6">
    <source>
        <dbReference type="ARBA" id="ARBA00023239"/>
    </source>
</evidence>
<evidence type="ECO:0000256" key="4">
    <source>
        <dbReference type="ARBA" id="ARBA00020771"/>
    </source>
</evidence>
<evidence type="ECO:0000256" key="3">
    <source>
        <dbReference type="ARBA" id="ARBA00012053"/>
    </source>
</evidence>
<evidence type="ECO:0000313" key="11">
    <source>
        <dbReference type="Proteomes" id="UP000199046"/>
    </source>
</evidence>
<evidence type="ECO:0000256" key="8">
    <source>
        <dbReference type="ARBA" id="ARBA00032837"/>
    </source>
</evidence>
<dbReference type="EC" id="4.2.1.24" evidence="3"/>
<comment type="similarity">
    <text evidence="2">Belongs to the ALAD family.</text>
</comment>
<dbReference type="Proteomes" id="UP000199046">
    <property type="component" value="Unassembled WGS sequence"/>
</dbReference>
<proteinExistence type="inferred from homology"/>
<dbReference type="GO" id="GO:0004655">
    <property type="term" value="F:porphobilinogen synthase activity"/>
    <property type="evidence" value="ECO:0007669"/>
    <property type="project" value="UniProtKB-EC"/>
</dbReference>
<gene>
    <name evidence="10" type="ORF">SAMN05421848_0903</name>
</gene>
<keyword evidence="11" id="KW-1185">Reference proteome</keyword>
<dbReference type="InterPro" id="IPR001731">
    <property type="entry name" value="ALAD"/>
</dbReference>
<evidence type="ECO:0000256" key="7">
    <source>
        <dbReference type="ARBA" id="ARBA00023244"/>
    </source>
</evidence>
<dbReference type="Pfam" id="PF00490">
    <property type="entry name" value="ALAD"/>
    <property type="match status" value="1"/>
</dbReference>
<keyword evidence="7" id="KW-0627">Porphyrin biosynthesis</keyword>
<dbReference type="Gene3D" id="3.20.20.70">
    <property type="entry name" value="Aldolase class I"/>
    <property type="match status" value="1"/>
</dbReference>